<evidence type="ECO:0000313" key="3">
    <source>
        <dbReference type="EMBL" id="SDE38545.1"/>
    </source>
</evidence>
<keyword evidence="4" id="KW-1185">Reference proteome</keyword>
<dbReference type="Proteomes" id="UP000198925">
    <property type="component" value="Unassembled WGS sequence"/>
</dbReference>
<dbReference type="Pfam" id="PF01230">
    <property type="entry name" value="HIT"/>
    <property type="match status" value="1"/>
</dbReference>
<keyword evidence="3" id="KW-0378">Hydrolase</keyword>
<accession>A0A1G7CJD1</accession>
<dbReference type="STRING" id="938405.SAMN02927895_05403"/>
<gene>
    <name evidence="3" type="ORF">SAMN04487779_103211</name>
</gene>
<dbReference type="InterPro" id="IPR011146">
    <property type="entry name" value="HIT-like"/>
</dbReference>
<evidence type="ECO:0000256" key="1">
    <source>
        <dbReference type="PROSITE-ProRule" id="PRU00464"/>
    </source>
</evidence>
<name>A0A1G7CJD1_9PROT</name>
<reference evidence="3 4" key="1">
    <citation type="submission" date="2016-10" db="EMBL/GenBank/DDBJ databases">
        <authorList>
            <person name="de Groot N.N."/>
        </authorList>
    </citation>
    <scope>NUCLEOTIDE SEQUENCE [LARGE SCALE GENOMIC DNA]</scope>
    <source>
        <strain evidence="3 4">CPCC 100156</strain>
    </source>
</reference>
<feature type="domain" description="HIT" evidence="2">
    <location>
        <begin position="2"/>
        <end position="104"/>
    </location>
</feature>
<comment type="caution">
    <text evidence="1">Lacks conserved residue(s) required for the propagation of feature annotation.</text>
</comment>
<dbReference type="EMBL" id="FMZX01000032">
    <property type="protein sequence ID" value="SDE38545.1"/>
    <property type="molecule type" value="Genomic_DNA"/>
</dbReference>
<dbReference type="RefSeq" id="WP_090665100.1">
    <property type="nucleotide sequence ID" value="NZ_FMZX01000032.1"/>
</dbReference>
<dbReference type="PROSITE" id="PS51084">
    <property type="entry name" value="HIT_2"/>
    <property type="match status" value="1"/>
</dbReference>
<dbReference type="Gene3D" id="3.30.428.10">
    <property type="entry name" value="HIT-like"/>
    <property type="match status" value="1"/>
</dbReference>
<dbReference type="SUPFAM" id="SSF54197">
    <property type="entry name" value="HIT-like"/>
    <property type="match status" value="1"/>
</dbReference>
<organism evidence="3 4">
    <name type="scientific">Belnapia rosea</name>
    <dbReference type="NCBI Taxonomy" id="938405"/>
    <lineage>
        <taxon>Bacteria</taxon>
        <taxon>Pseudomonadati</taxon>
        <taxon>Pseudomonadota</taxon>
        <taxon>Alphaproteobacteria</taxon>
        <taxon>Acetobacterales</taxon>
        <taxon>Roseomonadaceae</taxon>
        <taxon>Belnapia</taxon>
    </lineage>
</organism>
<dbReference type="AlphaFoldDB" id="A0A1G7CJD1"/>
<evidence type="ECO:0000313" key="4">
    <source>
        <dbReference type="Proteomes" id="UP000198925"/>
    </source>
</evidence>
<dbReference type="GO" id="GO:0016787">
    <property type="term" value="F:hydrolase activity"/>
    <property type="evidence" value="ECO:0007669"/>
    <property type="project" value="UniProtKB-KW"/>
</dbReference>
<proteinExistence type="predicted"/>
<protein>
    <submittedName>
        <fullName evidence="3">Diadenosine tetraphosphate (Ap4A) hydrolase</fullName>
    </submittedName>
</protein>
<evidence type="ECO:0000259" key="2">
    <source>
        <dbReference type="PROSITE" id="PS51084"/>
    </source>
</evidence>
<sequence>MPAATLAKFGYPATLIGETEHWIVLLRPQQVTLGSLVLVCREPVTRFGDVSPAAFAGMHDAVHRIETILREFVRYEKVNYLMLMMVDPDVHFHVIPRYASERLHLGRSFPDVGWPGPPALGQAVEPEAAVRDDMLVRLRSSWGAAGA</sequence>
<dbReference type="InterPro" id="IPR036265">
    <property type="entry name" value="HIT-like_sf"/>
</dbReference>